<gene>
    <name evidence="1" type="ORF">L596_023446</name>
</gene>
<reference evidence="1 2" key="1">
    <citation type="journal article" date="2015" name="Genome Biol.">
        <title>Comparative genomics of Steinernema reveals deeply conserved gene regulatory networks.</title>
        <authorList>
            <person name="Dillman A.R."/>
            <person name="Macchietto M."/>
            <person name="Porter C.F."/>
            <person name="Rogers A."/>
            <person name="Williams B."/>
            <person name="Antoshechkin I."/>
            <person name="Lee M.M."/>
            <person name="Goodwin Z."/>
            <person name="Lu X."/>
            <person name="Lewis E.E."/>
            <person name="Goodrich-Blair H."/>
            <person name="Stock S.P."/>
            <person name="Adams B.J."/>
            <person name="Sternberg P.W."/>
            <person name="Mortazavi A."/>
        </authorList>
    </citation>
    <scope>NUCLEOTIDE SEQUENCE [LARGE SCALE GENOMIC DNA]</scope>
    <source>
        <strain evidence="1 2">ALL</strain>
    </source>
</reference>
<keyword evidence="2" id="KW-1185">Reference proteome</keyword>
<reference evidence="1 2" key="2">
    <citation type="journal article" date="2019" name="G3 (Bethesda)">
        <title>Hybrid Assembly of the Genome of the Entomopathogenic Nematode Steinernema carpocapsae Identifies the X-Chromosome.</title>
        <authorList>
            <person name="Serra L."/>
            <person name="Macchietto M."/>
            <person name="Macias-Munoz A."/>
            <person name="McGill C.J."/>
            <person name="Rodriguez I.M."/>
            <person name="Rodriguez B."/>
            <person name="Murad R."/>
            <person name="Mortazavi A."/>
        </authorList>
    </citation>
    <scope>NUCLEOTIDE SEQUENCE [LARGE SCALE GENOMIC DNA]</scope>
    <source>
        <strain evidence="1 2">ALL</strain>
    </source>
</reference>
<sequence>MTAIYAPKITVHFGPVRVIVSSSPSMRVGDLATIATYATVKRCQSRDDDVHLVFNVVVLSIISERAKGSNGGKSAWLAIIIFRVQSK</sequence>
<dbReference type="OrthoDB" id="6264899at2759"/>
<comment type="caution">
    <text evidence="1">The sequence shown here is derived from an EMBL/GenBank/DDBJ whole genome shotgun (WGS) entry which is preliminary data.</text>
</comment>
<evidence type="ECO:0000313" key="2">
    <source>
        <dbReference type="Proteomes" id="UP000298663"/>
    </source>
</evidence>
<dbReference type="AlphaFoldDB" id="A0A4U5MDP1"/>
<organism evidence="1 2">
    <name type="scientific">Steinernema carpocapsae</name>
    <name type="common">Entomopathogenic nematode</name>
    <dbReference type="NCBI Taxonomy" id="34508"/>
    <lineage>
        <taxon>Eukaryota</taxon>
        <taxon>Metazoa</taxon>
        <taxon>Ecdysozoa</taxon>
        <taxon>Nematoda</taxon>
        <taxon>Chromadorea</taxon>
        <taxon>Rhabditida</taxon>
        <taxon>Tylenchina</taxon>
        <taxon>Panagrolaimomorpha</taxon>
        <taxon>Strongyloidoidea</taxon>
        <taxon>Steinernematidae</taxon>
        <taxon>Steinernema</taxon>
    </lineage>
</organism>
<evidence type="ECO:0000313" key="1">
    <source>
        <dbReference type="EMBL" id="TKR67269.1"/>
    </source>
</evidence>
<accession>A0A4U5MDP1</accession>
<protein>
    <submittedName>
        <fullName evidence="1">Uncharacterized protein</fullName>
    </submittedName>
</protein>
<dbReference type="EMBL" id="AZBU02000008">
    <property type="protein sequence ID" value="TKR67269.1"/>
    <property type="molecule type" value="Genomic_DNA"/>
</dbReference>
<dbReference type="Proteomes" id="UP000298663">
    <property type="component" value="Unassembled WGS sequence"/>
</dbReference>
<proteinExistence type="predicted"/>
<name>A0A4U5MDP1_STECR</name>